<dbReference type="SUPFAM" id="SSF56519">
    <property type="entry name" value="Penicillin binding protein dimerisation domain"/>
    <property type="match status" value="1"/>
</dbReference>
<gene>
    <name evidence="13" type="ORF">US99_C0030G0007</name>
</gene>
<dbReference type="PATRIC" id="fig|1618432.3.peg.448"/>
<evidence type="ECO:0000256" key="6">
    <source>
        <dbReference type="ARBA" id="ARBA00022984"/>
    </source>
</evidence>
<dbReference type="GO" id="GO:0005886">
    <property type="term" value="C:plasma membrane"/>
    <property type="evidence" value="ECO:0007669"/>
    <property type="project" value="TreeGrafter"/>
</dbReference>
<dbReference type="Gene3D" id="3.90.1310.10">
    <property type="entry name" value="Penicillin-binding protein 2a (Domain 2)"/>
    <property type="match status" value="1"/>
</dbReference>
<dbReference type="InterPro" id="IPR050515">
    <property type="entry name" value="Beta-lactam/transpept"/>
</dbReference>
<dbReference type="Gene3D" id="3.40.710.10">
    <property type="entry name" value="DD-peptidase/beta-lactamase superfamily"/>
    <property type="match status" value="1"/>
</dbReference>
<feature type="domain" description="Penicillin-binding protein transpeptidase" evidence="11">
    <location>
        <begin position="250"/>
        <end position="563"/>
    </location>
</feature>
<feature type="domain" description="Penicillin-binding protein dimerisation" evidence="12">
    <location>
        <begin position="115"/>
        <end position="209"/>
    </location>
</feature>
<organism evidence="13 14">
    <name type="scientific">Candidatus Daviesbacteria bacterium GW2011_GWF2_38_6</name>
    <dbReference type="NCBI Taxonomy" id="1618432"/>
    <lineage>
        <taxon>Bacteria</taxon>
        <taxon>Candidatus Daviesiibacteriota</taxon>
    </lineage>
</organism>
<comment type="subcellular location">
    <subcellularLocation>
        <location evidence="2">Cell membrane</location>
    </subcellularLocation>
    <subcellularLocation>
        <location evidence="1">Membrane</location>
        <topology evidence="1">Single-pass membrane protein</topology>
    </subcellularLocation>
</comment>
<dbReference type="Proteomes" id="UP000034324">
    <property type="component" value="Unassembled WGS sequence"/>
</dbReference>
<dbReference type="AlphaFoldDB" id="A0A0G0NLZ4"/>
<keyword evidence="5" id="KW-0133">Cell shape</keyword>
<dbReference type="EMBL" id="LBVC01000030">
    <property type="protein sequence ID" value="KKQ78091.1"/>
    <property type="molecule type" value="Genomic_DNA"/>
</dbReference>
<evidence type="ECO:0000256" key="10">
    <source>
        <dbReference type="SAM" id="Phobius"/>
    </source>
</evidence>
<evidence type="ECO:0000256" key="7">
    <source>
        <dbReference type="ARBA" id="ARBA00022989"/>
    </source>
</evidence>
<proteinExistence type="predicted"/>
<dbReference type="PANTHER" id="PTHR30627">
    <property type="entry name" value="PEPTIDOGLYCAN D,D-TRANSPEPTIDASE"/>
    <property type="match status" value="1"/>
</dbReference>
<evidence type="ECO:0000259" key="12">
    <source>
        <dbReference type="Pfam" id="PF03717"/>
    </source>
</evidence>
<keyword evidence="13" id="KW-0808">Transferase</keyword>
<dbReference type="InterPro" id="IPR005311">
    <property type="entry name" value="PBP_dimer"/>
</dbReference>
<name>A0A0G0NLZ4_9BACT</name>
<evidence type="ECO:0000256" key="8">
    <source>
        <dbReference type="ARBA" id="ARBA00023136"/>
    </source>
</evidence>
<dbReference type="InterPro" id="IPR001460">
    <property type="entry name" value="PCN-bd_Tpept"/>
</dbReference>
<keyword evidence="8 10" id="KW-0472">Membrane</keyword>
<feature type="transmembrane region" description="Helical" evidence="10">
    <location>
        <begin position="35"/>
        <end position="55"/>
    </location>
</feature>
<evidence type="ECO:0000256" key="9">
    <source>
        <dbReference type="ARBA" id="ARBA00023316"/>
    </source>
</evidence>
<dbReference type="InterPro" id="IPR036138">
    <property type="entry name" value="PBP_dimer_sf"/>
</dbReference>
<dbReference type="Pfam" id="PF00905">
    <property type="entry name" value="Transpeptidase"/>
    <property type="match status" value="1"/>
</dbReference>
<evidence type="ECO:0000313" key="13">
    <source>
        <dbReference type="EMBL" id="KKQ78091.1"/>
    </source>
</evidence>
<keyword evidence="9" id="KW-0961">Cell wall biogenesis/degradation</keyword>
<evidence type="ECO:0000313" key="14">
    <source>
        <dbReference type="Proteomes" id="UP000034324"/>
    </source>
</evidence>
<reference evidence="13 14" key="1">
    <citation type="journal article" date="2015" name="Nature">
        <title>rRNA introns, odd ribosomes, and small enigmatic genomes across a large radiation of phyla.</title>
        <authorList>
            <person name="Brown C.T."/>
            <person name="Hug L.A."/>
            <person name="Thomas B.C."/>
            <person name="Sharon I."/>
            <person name="Castelle C.J."/>
            <person name="Singh A."/>
            <person name="Wilkins M.J."/>
            <person name="Williams K.H."/>
            <person name="Banfield J.F."/>
        </authorList>
    </citation>
    <scope>NUCLEOTIDE SEQUENCE [LARGE SCALE GENOMIC DNA]</scope>
</reference>
<protein>
    <submittedName>
        <fullName evidence="13">Peptidoglycan glycosyltransferase</fullName>
    </submittedName>
</protein>
<keyword evidence="3" id="KW-1003">Cell membrane</keyword>
<evidence type="ECO:0000256" key="3">
    <source>
        <dbReference type="ARBA" id="ARBA00022475"/>
    </source>
</evidence>
<evidence type="ECO:0000256" key="4">
    <source>
        <dbReference type="ARBA" id="ARBA00022692"/>
    </source>
</evidence>
<keyword evidence="7 10" id="KW-1133">Transmembrane helix</keyword>
<dbReference type="Pfam" id="PF03717">
    <property type="entry name" value="PBP_dimer"/>
    <property type="match status" value="1"/>
</dbReference>
<dbReference type="GO" id="GO:0008658">
    <property type="term" value="F:penicillin binding"/>
    <property type="evidence" value="ECO:0007669"/>
    <property type="project" value="InterPro"/>
</dbReference>
<dbReference type="InterPro" id="IPR012338">
    <property type="entry name" value="Beta-lactam/transpept-like"/>
</dbReference>
<dbReference type="GO" id="GO:0046677">
    <property type="term" value="P:response to antibiotic"/>
    <property type="evidence" value="ECO:0007669"/>
    <property type="project" value="UniProtKB-KW"/>
</dbReference>
<keyword evidence="6" id="KW-0573">Peptidoglycan synthesis</keyword>
<accession>A0A0G0NLZ4</accession>
<dbReference type="GO" id="GO:0008800">
    <property type="term" value="F:beta-lactamase activity"/>
    <property type="evidence" value="ECO:0007669"/>
    <property type="project" value="UniProtKB-EC"/>
</dbReference>
<dbReference type="GO" id="GO:0071555">
    <property type="term" value="P:cell wall organization"/>
    <property type="evidence" value="ECO:0007669"/>
    <property type="project" value="TreeGrafter"/>
</dbReference>
<sequence>MRKKRFLDFGEASEWKDRLLPNFNPDIKEFDKNPWTTTFFLILTLVSFFLIFLRLTSLQIVKGSLNRELADGNRVQIKIIHAPRGVIFDRNNKILAANSPAFRLFDKEINKTKLITREEALKLEVKDDPASPDLEVDNVRTYPYGEKLAHVVGFVGEISPDQLKEGQFAGYLAGDRIGQSGAEAQYESTLKGKDGGEIIETDSKNNKLRILRQVVPVPGKNIYLTIDAALQEKVYAEMQNALIKSGSCCGAAIAMDPGNGQILSLVSIPSFDPNVFTKYRDEGAISELFQRSDFPILNRAIAGTYPPGSTFKIISGIAAITSNKVTPQTEFLDTGEIYLGAFRFSNWYFNQYGKTEGSVNLVKALKRSTDTYFYQVAQILGLDPLISWARKLHLGEKTGIDIPGEGMGLVPDGTWKLKNIGEIWYPGDTLHLSIGQGFILTTPLQILSLTSFVANNGILYKPKLLQSKKELVLSDIVSKEQLKSIRQGLSEVPKAGGTAWPFFTFPIQTAGKTGTAEYGDPKNRTHAWYTAYAPADDPKIAMTVLIEGGGEGSSVAAPVVKETFRWFFSPDKNKLIQDIYIPATESGRTLGE</sequence>
<keyword evidence="4 10" id="KW-0812">Transmembrane</keyword>
<evidence type="ECO:0000259" key="11">
    <source>
        <dbReference type="Pfam" id="PF00905"/>
    </source>
</evidence>
<evidence type="ECO:0000256" key="5">
    <source>
        <dbReference type="ARBA" id="ARBA00022960"/>
    </source>
</evidence>
<dbReference type="PANTHER" id="PTHR30627:SF2">
    <property type="entry name" value="PEPTIDOGLYCAN D,D-TRANSPEPTIDASE MRDA"/>
    <property type="match status" value="1"/>
</dbReference>
<comment type="caution">
    <text evidence="13">The sequence shown here is derived from an EMBL/GenBank/DDBJ whole genome shotgun (WGS) entry which is preliminary data.</text>
</comment>
<evidence type="ECO:0000256" key="2">
    <source>
        <dbReference type="ARBA" id="ARBA00004236"/>
    </source>
</evidence>
<dbReference type="GO" id="GO:0016740">
    <property type="term" value="F:transferase activity"/>
    <property type="evidence" value="ECO:0007669"/>
    <property type="project" value="UniProtKB-KW"/>
</dbReference>
<dbReference type="SUPFAM" id="SSF56601">
    <property type="entry name" value="beta-lactamase/transpeptidase-like"/>
    <property type="match status" value="1"/>
</dbReference>
<evidence type="ECO:0000256" key="1">
    <source>
        <dbReference type="ARBA" id="ARBA00004167"/>
    </source>
</evidence>